<evidence type="ECO:0000313" key="3">
    <source>
        <dbReference type="EMBL" id="MCX7570984.1"/>
    </source>
</evidence>
<dbReference type="Proteomes" id="UP001208017">
    <property type="component" value="Unassembled WGS sequence"/>
</dbReference>
<dbReference type="PANTHER" id="PTHR32266:SF12">
    <property type="entry name" value="NICOTIANAMINE SYNTHASE 3"/>
    <property type="match status" value="1"/>
</dbReference>
<dbReference type="SUPFAM" id="SSF53335">
    <property type="entry name" value="S-adenosyl-L-methionine-dependent methyltransferases"/>
    <property type="match status" value="1"/>
</dbReference>
<dbReference type="InterPro" id="IPR029063">
    <property type="entry name" value="SAM-dependent_MTases_sf"/>
</dbReference>
<reference evidence="3 4" key="1">
    <citation type="submission" date="2022-11" db="EMBL/GenBank/DDBJ databases">
        <title>Study of microbial diversity in lake waters.</title>
        <authorList>
            <person name="Zhang J."/>
        </authorList>
    </citation>
    <scope>NUCLEOTIDE SEQUENCE [LARGE SCALE GENOMIC DNA]</scope>
    <source>
        <strain evidence="3 4">DT12</strain>
    </source>
</reference>
<comment type="caution">
    <text evidence="3">The sequence shown here is derived from an EMBL/GenBank/DDBJ whole genome shotgun (WGS) entry which is preliminary data.</text>
</comment>
<dbReference type="InterPro" id="IPR004298">
    <property type="entry name" value="Nicotian_synth"/>
</dbReference>
<dbReference type="Gene3D" id="3.40.50.150">
    <property type="entry name" value="Vaccinia Virus protein VP39"/>
    <property type="match status" value="1"/>
</dbReference>
<name>A0ABT3X245_9BACL</name>
<evidence type="ECO:0000256" key="1">
    <source>
        <dbReference type="ARBA" id="ARBA00022679"/>
    </source>
</evidence>
<proteinExistence type="predicted"/>
<sequence length="271" mass="30512">MKEKYQFLLSLKSLAFEINELNLYSKADSVCYELLQEKLDQLSRFMICEHNLQQWSLWEDHEEIRLHSGHLRETSVQALCDMEKYQSICTCNEELNISDYIGVLSGTVKQEVEEFGIDGSSKVLFIGSGAFPLSALTIAKETGAQVMCLDIDAEAVHLGKQIADASGLHANVTFSGNTAGEQAFLREATHIIVASLVPNKLEVLAELKTVVNDDVQIAVRYGNGLKSIFNYPLEQDLSVEWNLTRITREHSIYDTVVLTPKRHPVTERQVY</sequence>
<keyword evidence="1" id="KW-0808">Transferase</keyword>
<gene>
    <name evidence="3" type="ORF">OS242_13625</name>
</gene>
<dbReference type="PANTHER" id="PTHR32266">
    <property type="entry name" value="NICOTIANAMINE SYNTHASE 3"/>
    <property type="match status" value="1"/>
</dbReference>
<dbReference type="EMBL" id="JAPMLT010000008">
    <property type="protein sequence ID" value="MCX7570984.1"/>
    <property type="molecule type" value="Genomic_DNA"/>
</dbReference>
<evidence type="ECO:0000256" key="2">
    <source>
        <dbReference type="ARBA" id="ARBA00022691"/>
    </source>
</evidence>
<keyword evidence="2" id="KW-0949">S-adenosyl-L-methionine</keyword>
<protein>
    <submittedName>
        <fullName evidence="3">Nicotianamine synthase family protein</fullName>
    </submittedName>
</protein>
<organism evidence="3 4">
    <name type="scientific">Tumebacillus lacus</name>
    <dbReference type="NCBI Taxonomy" id="2995335"/>
    <lineage>
        <taxon>Bacteria</taxon>
        <taxon>Bacillati</taxon>
        <taxon>Bacillota</taxon>
        <taxon>Bacilli</taxon>
        <taxon>Bacillales</taxon>
        <taxon>Alicyclobacillaceae</taxon>
        <taxon>Tumebacillus</taxon>
    </lineage>
</organism>
<dbReference type="Pfam" id="PF03059">
    <property type="entry name" value="NAS"/>
    <property type="match status" value="1"/>
</dbReference>
<keyword evidence="4" id="KW-1185">Reference proteome</keyword>
<accession>A0ABT3X245</accession>
<evidence type="ECO:0000313" key="4">
    <source>
        <dbReference type="Proteomes" id="UP001208017"/>
    </source>
</evidence>
<dbReference type="RefSeq" id="WP_267152235.1">
    <property type="nucleotide sequence ID" value="NZ_JAPMLT010000008.1"/>
</dbReference>